<proteinExistence type="predicted"/>
<sequence length="154" mass="17612">MKSKNLINEQNFKLKLNKAHYNDIGLTKEEALNLKTKRTKLIPEIKDHYKVVGFTNKGVEVEFIRKKHFKPEALYKIEVSISVFYGIHHQSPEVSLSKLEAELEARKNQLLAPPAHHASLLISNITSVNTNSLPIITPPIMKSENKQDKDSTYH</sequence>
<dbReference type="RefSeq" id="WP_353893113.1">
    <property type="nucleotide sequence ID" value="NZ_CP159485.1"/>
</dbReference>
<reference evidence="1" key="2">
    <citation type="submission" date="2024-06" db="EMBL/GenBank/DDBJ databases">
        <authorList>
            <person name="Petrova K.O."/>
            <person name="Toshchakov S.V."/>
            <person name="Boltjanskaja Y.V."/>
            <person name="Kevbrin V.V."/>
        </authorList>
    </citation>
    <scope>NUCLEOTIDE SEQUENCE</scope>
    <source>
        <strain evidence="1">Z-710</strain>
    </source>
</reference>
<gene>
    <name evidence="1" type="ORF">PRVXH_002523</name>
</gene>
<accession>A0AAU8HTJ7</accession>
<reference evidence="1" key="1">
    <citation type="journal article" date="2018" name="Antonie Van Leeuwenhoek">
        <title>Proteinivorax hydrogeniformans sp. nov., an anaerobic, haloalkaliphilic bacterium fermenting proteinaceous compounds with high hydrogen production.</title>
        <authorList>
            <person name="Boltyanskaya Y."/>
            <person name="Detkova E."/>
            <person name="Pimenov N."/>
            <person name="Kevbrin V."/>
        </authorList>
    </citation>
    <scope>NUCLEOTIDE SEQUENCE</scope>
    <source>
        <strain evidence="1">Z-710</strain>
    </source>
</reference>
<protein>
    <submittedName>
        <fullName evidence="1">Uncharacterized protein</fullName>
    </submittedName>
</protein>
<organism evidence="1">
    <name type="scientific">Proteinivorax hydrogeniformans</name>
    <dbReference type="NCBI Taxonomy" id="1826727"/>
    <lineage>
        <taxon>Bacteria</taxon>
        <taxon>Bacillati</taxon>
        <taxon>Bacillota</taxon>
        <taxon>Clostridia</taxon>
        <taxon>Eubacteriales</taxon>
        <taxon>Proteinivoracaceae</taxon>
        <taxon>Proteinivorax</taxon>
    </lineage>
</organism>
<dbReference type="AlphaFoldDB" id="A0AAU8HTJ7"/>
<name>A0AAU8HTJ7_9FIRM</name>
<evidence type="ECO:0000313" key="1">
    <source>
        <dbReference type="EMBL" id="XCI28559.1"/>
    </source>
</evidence>
<dbReference type="EMBL" id="CP159485">
    <property type="protein sequence ID" value="XCI28559.1"/>
    <property type="molecule type" value="Genomic_DNA"/>
</dbReference>